<dbReference type="SMART" id="SM00862">
    <property type="entry name" value="Trans_reg_C"/>
    <property type="match status" value="1"/>
</dbReference>
<keyword evidence="1 4" id="KW-0597">Phosphoprotein</keyword>
<dbReference type="Pfam" id="PF00486">
    <property type="entry name" value="Trans_reg_C"/>
    <property type="match status" value="1"/>
</dbReference>
<dbReference type="InterPro" id="IPR039420">
    <property type="entry name" value="WalR-like"/>
</dbReference>
<dbReference type="CDD" id="cd17574">
    <property type="entry name" value="REC_OmpR"/>
    <property type="match status" value="1"/>
</dbReference>
<feature type="domain" description="Response regulatory" evidence="6">
    <location>
        <begin position="5"/>
        <end position="118"/>
    </location>
</feature>
<dbReference type="Gene3D" id="6.10.250.690">
    <property type="match status" value="1"/>
</dbReference>
<dbReference type="GO" id="GO:0005829">
    <property type="term" value="C:cytosol"/>
    <property type="evidence" value="ECO:0007669"/>
    <property type="project" value="TreeGrafter"/>
</dbReference>
<organism evidence="8 9">
    <name type="scientific">Paramicrobacterium agarici</name>
    <dbReference type="NCBI Taxonomy" id="630514"/>
    <lineage>
        <taxon>Bacteria</taxon>
        <taxon>Bacillati</taxon>
        <taxon>Actinomycetota</taxon>
        <taxon>Actinomycetes</taxon>
        <taxon>Micrococcales</taxon>
        <taxon>Microbacteriaceae</taxon>
        <taxon>Paramicrobacterium</taxon>
    </lineage>
</organism>
<dbReference type="InterPro" id="IPR036388">
    <property type="entry name" value="WH-like_DNA-bd_sf"/>
</dbReference>
<dbReference type="Proteomes" id="UP000221369">
    <property type="component" value="Unassembled WGS sequence"/>
</dbReference>
<evidence type="ECO:0000256" key="5">
    <source>
        <dbReference type="PROSITE-ProRule" id="PRU01091"/>
    </source>
</evidence>
<dbReference type="PANTHER" id="PTHR48111:SF40">
    <property type="entry name" value="PHOSPHATE REGULON TRANSCRIPTIONAL REGULATORY PROTEIN PHOB"/>
    <property type="match status" value="1"/>
</dbReference>
<name>A0A2A9DXD1_9MICO</name>
<feature type="domain" description="OmpR/PhoB-type" evidence="7">
    <location>
        <begin position="137"/>
        <end position="243"/>
    </location>
</feature>
<dbReference type="InterPro" id="IPR001867">
    <property type="entry name" value="OmpR/PhoB-type_DNA-bd"/>
</dbReference>
<dbReference type="AlphaFoldDB" id="A0A2A9DXD1"/>
<dbReference type="EMBL" id="PDJE01000001">
    <property type="protein sequence ID" value="PFG30652.1"/>
    <property type="molecule type" value="Genomic_DNA"/>
</dbReference>
<dbReference type="InterPro" id="IPR001789">
    <property type="entry name" value="Sig_transdc_resp-reg_receiver"/>
</dbReference>
<gene>
    <name evidence="8" type="ORF">ATJ78_1587</name>
</gene>
<dbReference type="Gene3D" id="3.40.50.2300">
    <property type="match status" value="1"/>
</dbReference>
<keyword evidence="9" id="KW-1185">Reference proteome</keyword>
<dbReference type="CDD" id="cd00383">
    <property type="entry name" value="trans_reg_C"/>
    <property type="match status" value="1"/>
</dbReference>
<reference evidence="8 9" key="1">
    <citation type="submission" date="2017-10" db="EMBL/GenBank/DDBJ databases">
        <title>Sequencing the genomes of 1000 actinobacteria strains.</title>
        <authorList>
            <person name="Klenk H.-P."/>
        </authorList>
    </citation>
    <scope>NUCLEOTIDE SEQUENCE [LARGE SCALE GENOMIC DNA]</scope>
    <source>
        <strain evidence="8 9">DSM 21798</strain>
    </source>
</reference>
<dbReference type="GO" id="GO:0000976">
    <property type="term" value="F:transcription cis-regulatory region binding"/>
    <property type="evidence" value="ECO:0007669"/>
    <property type="project" value="TreeGrafter"/>
</dbReference>
<keyword evidence="2" id="KW-0902">Two-component regulatory system</keyword>
<dbReference type="SUPFAM" id="SSF52172">
    <property type="entry name" value="CheY-like"/>
    <property type="match status" value="1"/>
</dbReference>
<dbReference type="InterPro" id="IPR016032">
    <property type="entry name" value="Sig_transdc_resp-reg_C-effctor"/>
</dbReference>
<evidence type="ECO:0000259" key="6">
    <source>
        <dbReference type="PROSITE" id="PS50110"/>
    </source>
</evidence>
<evidence type="ECO:0000313" key="9">
    <source>
        <dbReference type="Proteomes" id="UP000221369"/>
    </source>
</evidence>
<dbReference type="SUPFAM" id="SSF46894">
    <property type="entry name" value="C-terminal effector domain of the bipartite response regulators"/>
    <property type="match status" value="1"/>
</dbReference>
<dbReference type="GO" id="GO:0006355">
    <property type="term" value="P:regulation of DNA-templated transcription"/>
    <property type="evidence" value="ECO:0007669"/>
    <property type="project" value="InterPro"/>
</dbReference>
<keyword evidence="3 5" id="KW-0238">DNA-binding</keyword>
<evidence type="ECO:0000256" key="3">
    <source>
        <dbReference type="ARBA" id="ARBA00023125"/>
    </source>
</evidence>
<dbReference type="GO" id="GO:0000156">
    <property type="term" value="F:phosphorelay response regulator activity"/>
    <property type="evidence" value="ECO:0007669"/>
    <property type="project" value="TreeGrafter"/>
</dbReference>
<dbReference type="GO" id="GO:0032993">
    <property type="term" value="C:protein-DNA complex"/>
    <property type="evidence" value="ECO:0007669"/>
    <property type="project" value="TreeGrafter"/>
</dbReference>
<evidence type="ECO:0000256" key="1">
    <source>
        <dbReference type="ARBA" id="ARBA00022553"/>
    </source>
</evidence>
<dbReference type="PANTHER" id="PTHR48111">
    <property type="entry name" value="REGULATOR OF RPOS"/>
    <property type="match status" value="1"/>
</dbReference>
<dbReference type="PROSITE" id="PS50110">
    <property type="entry name" value="RESPONSE_REGULATORY"/>
    <property type="match status" value="1"/>
</dbReference>
<dbReference type="SMART" id="SM00448">
    <property type="entry name" value="REC"/>
    <property type="match status" value="1"/>
</dbReference>
<accession>A0A2A9DXD1</accession>
<proteinExistence type="predicted"/>
<dbReference type="RefSeq" id="WP_281253374.1">
    <property type="nucleotide sequence ID" value="NZ_PDJE01000001.1"/>
</dbReference>
<feature type="modified residue" description="4-aspartylphosphate" evidence="4">
    <location>
        <position position="54"/>
    </location>
</feature>
<evidence type="ECO:0000313" key="8">
    <source>
        <dbReference type="EMBL" id="PFG30652.1"/>
    </source>
</evidence>
<feature type="DNA-binding region" description="OmpR/PhoB-type" evidence="5">
    <location>
        <begin position="137"/>
        <end position="243"/>
    </location>
</feature>
<dbReference type="InterPro" id="IPR011006">
    <property type="entry name" value="CheY-like_superfamily"/>
</dbReference>
<dbReference type="Pfam" id="PF00072">
    <property type="entry name" value="Response_reg"/>
    <property type="match status" value="1"/>
</dbReference>
<dbReference type="PROSITE" id="PS51755">
    <property type="entry name" value="OMPR_PHOB"/>
    <property type="match status" value="1"/>
</dbReference>
<evidence type="ECO:0000259" key="7">
    <source>
        <dbReference type="PROSITE" id="PS51755"/>
    </source>
</evidence>
<sequence length="248" mass="27268">MDNRHALVIEDDDDIAMLLTSSLSGAGFTVSRAADGTAGVELARSTGPSVITLDVGLPGIDGLETTRRLRTFSDAHIIMLTARADEADVLMGLEAGADDYLTKPFRPRELRARVAAIMRRRDALVSPPSQATASDEIETLTHNGLVVRVDERTVHVDGQLTPTTRTEFDLLTALLRNRSRVTSKDELVRSIRDDHDAYDSYVSDADRRALEVHIGNLRRKIGEDAARPRWILTVRGVGYRLTAATHSQ</sequence>
<evidence type="ECO:0000256" key="2">
    <source>
        <dbReference type="ARBA" id="ARBA00023012"/>
    </source>
</evidence>
<dbReference type="Gene3D" id="1.10.10.10">
    <property type="entry name" value="Winged helix-like DNA-binding domain superfamily/Winged helix DNA-binding domain"/>
    <property type="match status" value="1"/>
</dbReference>
<evidence type="ECO:0000256" key="4">
    <source>
        <dbReference type="PROSITE-ProRule" id="PRU00169"/>
    </source>
</evidence>
<comment type="caution">
    <text evidence="8">The sequence shown here is derived from an EMBL/GenBank/DDBJ whole genome shotgun (WGS) entry which is preliminary data.</text>
</comment>
<protein>
    <submittedName>
        <fullName evidence="8">DNA-binding response OmpR family regulator</fullName>
    </submittedName>
</protein>